<dbReference type="OrthoDB" id="1683318at2"/>
<feature type="domain" description="Carboxymuconolactone decarboxylase-like" evidence="1">
    <location>
        <begin position="143"/>
        <end position="209"/>
    </location>
</feature>
<dbReference type="Pfam" id="PF02627">
    <property type="entry name" value="CMD"/>
    <property type="match status" value="1"/>
</dbReference>
<accession>W0PIG3</accession>
<dbReference type="NCBIfam" id="TIGR00778">
    <property type="entry name" value="ahpD_dom"/>
    <property type="match status" value="1"/>
</dbReference>
<dbReference type="RefSeq" id="WP_025373866.1">
    <property type="nucleotide sequence ID" value="NZ_CP003915.1"/>
</dbReference>
<dbReference type="HOGENOM" id="CLU_1281016_0_0_4"/>
<dbReference type="PATRIC" id="fig|1247726.3.peg.3462"/>
<dbReference type="InterPro" id="IPR003779">
    <property type="entry name" value="CMD-like"/>
</dbReference>
<gene>
    <name evidence="2" type="ORF">MIM_c31410</name>
</gene>
<dbReference type="PANTHER" id="PTHR33930:SF2">
    <property type="entry name" value="BLR3452 PROTEIN"/>
    <property type="match status" value="1"/>
</dbReference>
<organism evidence="2 3">
    <name type="scientific">Advenella mimigardefordensis (strain DSM 17166 / LMG 22922 / DPN7)</name>
    <dbReference type="NCBI Taxonomy" id="1247726"/>
    <lineage>
        <taxon>Bacteria</taxon>
        <taxon>Pseudomonadati</taxon>
        <taxon>Pseudomonadota</taxon>
        <taxon>Betaproteobacteria</taxon>
        <taxon>Burkholderiales</taxon>
        <taxon>Alcaligenaceae</taxon>
    </lineage>
</organism>
<reference evidence="2 3" key="1">
    <citation type="journal article" date="2014" name="Microbiology">
        <title>Unravelling the complete genome sequence of Advenella mimigardefordensis strain DPN7T and novel insights in the catabolism of the xenobiotic polythioester precursor 3,3'-dithiodipropionate.</title>
        <authorList>
            <person name="Wubbeler J.H."/>
            <person name="Hiessl S."/>
            <person name="Schuldes J."/>
            <person name="Thurmer A."/>
            <person name="Daniel R."/>
            <person name="Steinbuchel A."/>
        </authorList>
    </citation>
    <scope>NUCLEOTIDE SEQUENCE [LARGE SCALE GENOMIC DNA]</scope>
    <source>
        <strain evidence="3">DSM 17166 / LMG 22922 / DPN7</strain>
    </source>
</reference>
<evidence type="ECO:0000313" key="2">
    <source>
        <dbReference type="EMBL" id="AHG65205.1"/>
    </source>
</evidence>
<dbReference type="InterPro" id="IPR004675">
    <property type="entry name" value="AhpD_core"/>
</dbReference>
<dbReference type="InterPro" id="IPR029032">
    <property type="entry name" value="AhpD-like"/>
</dbReference>
<dbReference type="eggNOG" id="COG0599">
    <property type="taxonomic scope" value="Bacteria"/>
</dbReference>
<dbReference type="AlphaFoldDB" id="W0PIG3"/>
<evidence type="ECO:0000313" key="3">
    <source>
        <dbReference type="Proteomes" id="UP000019095"/>
    </source>
</evidence>
<name>W0PIG3_ADVMD</name>
<dbReference type="Gene3D" id="1.20.1290.10">
    <property type="entry name" value="AhpD-like"/>
    <property type="match status" value="2"/>
</dbReference>
<keyword evidence="2" id="KW-0560">Oxidoreductase</keyword>
<dbReference type="PANTHER" id="PTHR33930">
    <property type="entry name" value="ALKYL HYDROPEROXIDE REDUCTASE AHPD"/>
    <property type="match status" value="1"/>
</dbReference>
<keyword evidence="3" id="KW-1185">Reference proteome</keyword>
<evidence type="ECO:0000259" key="1">
    <source>
        <dbReference type="Pfam" id="PF02627"/>
    </source>
</evidence>
<dbReference type="GO" id="GO:0051920">
    <property type="term" value="F:peroxiredoxin activity"/>
    <property type="evidence" value="ECO:0007669"/>
    <property type="project" value="InterPro"/>
</dbReference>
<dbReference type="SUPFAM" id="SSF69118">
    <property type="entry name" value="AhpD-like"/>
    <property type="match status" value="2"/>
</dbReference>
<sequence>MTTNTIELTALCTSFPSNLVDHAPELFTVFKDYAEVVRESAEDALSPRLYALVRLAAATAIPSPALARHALALARTRASEVDIAGAVNAACHLRSGAAIAYGRLVFKLMEDSGSAPPETGARSQIALDREYMTKLRKASPRPFDAMARLTTARQKNNVLAELDYELIAIAVATVTQCVYCLEMHGNKARKLGASDQQIADAVHIAICARYEATLCEWSDVSPDANQSFK</sequence>
<keyword evidence="2" id="KW-0575">Peroxidase</keyword>
<dbReference type="EMBL" id="CP003915">
    <property type="protein sequence ID" value="AHG65205.1"/>
    <property type="molecule type" value="Genomic_DNA"/>
</dbReference>
<proteinExistence type="predicted"/>
<dbReference type="KEGG" id="amim:MIM_c31410"/>
<dbReference type="Proteomes" id="UP000019095">
    <property type="component" value="Chromosome"/>
</dbReference>
<protein>
    <submittedName>
        <fullName evidence="2">Alkylhydroperoxidase AhpD core domain-containing protein</fullName>
    </submittedName>
</protein>
<dbReference type="STRING" id="1247726.MIM_c31410"/>